<accession>L8H7I7</accession>
<dbReference type="Proteomes" id="UP000011083">
    <property type="component" value="Unassembled WGS sequence"/>
</dbReference>
<evidence type="ECO:0000313" key="2">
    <source>
        <dbReference type="EMBL" id="ELR21494.1"/>
    </source>
</evidence>
<dbReference type="AlphaFoldDB" id="L8H7I7"/>
<evidence type="ECO:0000313" key="3">
    <source>
        <dbReference type="Proteomes" id="UP000011083"/>
    </source>
</evidence>
<evidence type="ECO:0000256" key="1">
    <source>
        <dbReference type="SAM" id="MobiDB-lite"/>
    </source>
</evidence>
<gene>
    <name evidence="2" type="ORF">ACA1_184410</name>
</gene>
<reference evidence="2 3" key="1">
    <citation type="journal article" date="2013" name="Genome Biol.">
        <title>Genome of Acanthamoeba castellanii highlights extensive lateral gene transfer and early evolution of tyrosine kinase signaling.</title>
        <authorList>
            <person name="Clarke M."/>
            <person name="Lohan A.J."/>
            <person name="Liu B."/>
            <person name="Lagkouvardos I."/>
            <person name="Roy S."/>
            <person name="Zafar N."/>
            <person name="Bertelli C."/>
            <person name="Schilde C."/>
            <person name="Kianianmomeni A."/>
            <person name="Burglin T.R."/>
            <person name="Frech C."/>
            <person name="Turcotte B."/>
            <person name="Kopec K.O."/>
            <person name="Synnott J.M."/>
            <person name="Choo C."/>
            <person name="Paponov I."/>
            <person name="Finkler A."/>
            <person name="Soon Heng Tan C."/>
            <person name="Hutchins A.P."/>
            <person name="Weinmeier T."/>
            <person name="Rattei T."/>
            <person name="Chu J.S."/>
            <person name="Gimenez G."/>
            <person name="Irimia M."/>
            <person name="Rigden D.J."/>
            <person name="Fitzpatrick D.A."/>
            <person name="Lorenzo-Morales J."/>
            <person name="Bateman A."/>
            <person name="Chiu C.H."/>
            <person name="Tang P."/>
            <person name="Hegemann P."/>
            <person name="Fromm H."/>
            <person name="Raoult D."/>
            <person name="Greub G."/>
            <person name="Miranda-Saavedra D."/>
            <person name="Chen N."/>
            <person name="Nash P."/>
            <person name="Ginger M.L."/>
            <person name="Horn M."/>
            <person name="Schaap P."/>
            <person name="Caler L."/>
            <person name="Loftus B."/>
        </authorList>
    </citation>
    <scope>NUCLEOTIDE SEQUENCE [LARGE SCALE GENOMIC DNA]</scope>
    <source>
        <strain evidence="2 3">Neff</strain>
    </source>
</reference>
<feature type="compositionally biased region" description="Acidic residues" evidence="1">
    <location>
        <begin position="1"/>
        <end position="10"/>
    </location>
</feature>
<dbReference type="VEuPathDB" id="AmoebaDB:ACA1_184410"/>
<organism evidence="2 3">
    <name type="scientific">Acanthamoeba castellanii (strain ATCC 30010 / Neff)</name>
    <dbReference type="NCBI Taxonomy" id="1257118"/>
    <lineage>
        <taxon>Eukaryota</taxon>
        <taxon>Amoebozoa</taxon>
        <taxon>Discosea</taxon>
        <taxon>Longamoebia</taxon>
        <taxon>Centramoebida</taxon>
        <taxon>Acanthamoebidae</taxon>
        <taxon>Acanthamoeba</taxon>
    </lineage>
</organism>
<keyword evidence="3" id="KW-1185">Reference proteome</keyword>
<dbReference type="EMBL" id="KB007904">
    <property type="protein sequence ID" value="ELR21494.1"/>
    <property type="molecule type" value="Genomic_DNA"/>
</dbReference>
<proteinExistence type="predicted"/>
<name>L8H7I7_ACACF</name>
<dbReference type="GeneID" id="14922389"/>
<dbReference type="KEGG" id="acan:ACA1_184410"/>
<sequence length="423" mass="46418">MSAPGGEEDFSSVKDRWTRRAARNPSAPPPQPGQPKSGTKPTKSTSATVAWSRLNQGANGDLMLKLPIELLILICCTPAIKARDLVALELACSRFRTGAAPSPTEQAARMKLAARHPRLEPALYDEAAPLPLASNFKGLLYHMDECQWRVGGFRCQGRRPPAPVRGWEANVDDRNDIEPDLPPVPVPTGCGHYLMWDPKQGRLRCPAGCGSLVAPTCACKAYMRDEEEEKKLGDHGSRYSVMTYAGPAPSPLRDSLAQLAAKSKGSFTGDDVPEWWWDQPLRCKTPAMTCIACGFTVAEHACLGRPTNSHHLPFHPPRALLQEGFYERVWCSYRWQCYGEGGCSVIHGGPERRDGQGRPADPRFRALLCCVSGDECRSSSDSKPQPGREGTEMATLEWLDTFGPPTNYYDYRAVKLPAGPIDG</sequence>
<feature type="region of interest" description="Disordered" evidence="1">
    <location>
        <begin position="1"/>
        <end position="47"/>
    </location>
</feature>
<dbReference type="RefSeq" id="XP_004346038.1">
    <property type="nucleotide sequence ID" value="XM_004345988.1"/>
</dbReference>
<protein>
    <submittedName>
        <fullName evidence="2">Uncharacterized protein</fullName>
    </submittedName>
</protein>